<protein>
    <submittedName>
        <fullName evidence="1">Uncharacterized protein</fullName>
    </submittedName>
</protein>
<name>A0ACD3B0W5_9AGAR</name>
<evidence type="ECO:0000313" key="1">
    <source>
        <dbReference type="EMBL" id="TFK71903.1"/>
    </source>
</evidence>
<organism evidence="1 2">
    <name type="scientific">Pluteus cervinus</name>
    <dbReference type="NCBI Taxonomy" id="181527"/>
    <lineage>
        <taxon>Eukaryota</taxon>
        <taxon>Fungi</taxon>
        <taxon>Dikarya</taxon>
        <taxon>Basidiomycota</taxon>
        <taxon>Agaricomycotina</taxon>
        <taxon>Agaricomycetes</taxon>
        <taxon>Agaricomycetidae</taxon>
        <taxon>Agaricales</taxon>
        <taxon>Pluteineae</taxon>
        <taxon>Pluteaceae</taxon>
        <taxon>Pluteus</taxon>
    </lineage>
</organism>
<dbReference type="EMBL" id="ML208292">
    <property type="protein sequence ID" value="TFK71903.1"/>
    <property type="molecule type" value="Genomic_DNA"/>
</dbReference>
<sequence length="335" mass="37582">MASTPEGYTFPFLSLAVELRFMVYDIYLEGTIIRIPGPLPNALDLLPTCRLIYDEASPRVVSKATFSLWCTDDLISFLLSLPDEKLRALRHLAIWASPFGLYSQHPSRGYFTTHLLPRVLDCFPGLQLDTLVVRDGFHGPGINENHWRSQVPVKEVDRLLLEGNGWRELRYYTSYMVILDVDERGRLETWDEAMTERDGVGSGASVRILVGEEGGANYGDTTHTTAVGPGAIDSGGEEGEGISDIAWDQVDETVPWREENFTCHTPDDAVVSRFPMFERRPVVIVVKRGQDADISGGLFQMPQLIREILQKFTWKEMKKKDRMLGGPGQGLTGTM</sequence>
<gene>
    <name evidence="1" type="ORF">BDN72DRAFT_855921</name>
</gene>
<reference evidence="1 2" key="1">
    <citation type="journal article" date="2019" name="Nat. Ecol. Evol.">
        <title>Megaphylogeny resolves global patterns of mushroom evolution.</title>
        <authorList>
            <person name="Varga T."/>
            <person name="Krizsan K."/>
            <person name="Foldi C."/>
            <person name="Dima B."/>
            <person name="Sanchez-Garcia M."/>
            <person name="Sanchez-Ramirez S."/>
            <person name="Szollosi G.J."/>
            <person name="Szarkandi J.G."/>
            <person name="Papp V."/>
            <person name="Albert L."/>
            <person name="Andreopoulos W."/>
            <person name="Angelini C."/>
            <person name="Antonin V."/>
            <person name="Barry K.W."/>
            <person name="Bougher N.L."/>
            <person name="Buchanan P."/>
            <person name="Buyck B."/>
            <person name="Bense V."/>
            <person name="Catcheside P."/>
            <person name="Chovatia M."/>
            <person name="Cooper J."/>
            <person name="Damon W."/>
            <person name="Desjardin D."/>
            <person name="Finy P."/>
            <person name="Geml J."/>
            <person name="Haridas S."/>
            <person name="Hughes K."/>
            <person name="Justo A."/>
            <person name="Karasinski D."/>
            <person name="Kautmanova I."/>
            <person name="Kiss B."/>
            <person name="Kocsube S."/>
            <person name="Kotiranta H."/>
            <person name="LaButti K.M."/>
            <person name="Lechner B.E."/>
            <person name="Liimatainen K."/>
            <person name="Lipzen A."/>
            <person name="Lukacs Z."/>
            <person name="Mihaltcheva S."/>
            <person name="Morgado L.N."/>
            <person name="Niskanen T."/>
            <person name="Noordeloos M.E."/>
            <person name="Ohm R.A."/>
            <person name="Ortiz-Santana B."/>
            <person name="Ovrebo C."/>
            <person name="Racz N."/>
            <person name="Riley R."/>
            <person name="Savchenko A."/>
            <person name="Shiryaev A."/>
            <person name="Soop K."/>
            <person name="Spirin V."/>
            <person name="Szebenyi C."/>
            <person name="Tomsovsky M."/>
            <person name="Tulloss R.E."/>
            <person name="Uehling J."/>
            <person name="Grigoriev I.V."/>
            <person name="Vagvolgyi C."/>
            <person name="Papp T."/>
            <person name="Martin F.M."/>
            <person name="Miettinen O."/>
            <person name="Hibbett D.S."/>
            <person name="Nagy L.G."/>
        </authorList>
    </citation>
    <scope>NUCLEOTIDE SEQUENCE [LARGE SCALE GENOMIC DNA]</scope>
    <source>
        <strain evidence="1 2">NL-1719</strain>
    </source>
</reference>
<dbReference type="Proteomes" id="UP000308600">
    <property type="component" value="Unassembled WGS sequence"/>
</dbReference>
<keyword evidence="2" id="KW-1185">Reference proteome</keyword>
<accession>A0ACD3B0W5</accession>
<proteinExistence type="predicted"/>
<evidence type="ECO:0000313" key="2">
    <source>
        <dbReference type="Proteomes" id="UP000308600"/>
    </source>
</evidence>